<protein>
    <submittedName>
        <fullName evidence="2">Uncharacterized protein</fullName>
    </submittedName>
</protein>
<dbReference type="Gene3D" id="3.40.630.30">
    <property type="match status" value="1"/>
</dbReference>
<dbReference type="EMBL" id="JAAGXA010000003">
    <property type="protein sequence ID" value="NEN77882.1"/>
    <property type="molecule type" value="Genomic_DNA"/>
</dbReference>
<feature type="compositionally biased region" description="Basic and acidic residues" evidence="1">
    <location>
        <begin position="199"/>
        <end position="211"/>
    </location>
</feature>
<dbReference type="RefSeq" id="WP_163771238.1">
    <property type="nucleotide sequence ID" value="NZ_JAAGXA010000003.1"/>
</dbReference>
<comment type="caution">
    <text evidence="2">The sequence shown here is derived from an EMBL/GenBank/DDBJ whole genome shotgun (WGS) entry which is preliminary data.</text>
</comment>
<feature type="region of interest" description="Disordered" evidence="1">
    <location>
        <begin position="181"/>
        <end position="211"/>
    </location>
</feature>
<dbReference type="AlphaFoldDB" id="A0A6P0HGR5"/>
<evidence type="ECO:0000313" key="3">
    <source>
        <dbReference type="Proteomes" id="UP000468687"/>
    </source>
</evidence>
<gene>
    <name evidence="2" type="ORF">G3T38_06290</name>
</gene>
<dbReference type="Proteomes" id="UP000468687">
    <property type="component" value="Unassembled WGS sequence"/>
</dbReference>
<evidence type="ECO:0000256" key="1">
    <source>
        <dbReference type="SAM" id="MobiDB-lite"/>
    </source>
</evidence>
<name>A0A6P0HGR5_9ACTN</name>
<evidence type="ECO:0000313" key="2">
    <source>
        <dbReference type="EMBL" id="NEN77882.1"/>
    </source>
</evidence>
<keyword evidence="3" id="KW-1185">Reference proteome</keyword>
<proteinExistence type="predicted"/>
<organism evidence="2 3">
    <name type="scientific">Nocardioides zeae</name>
    <dbReference type="NCBI Taxonomy" id="1457234"/>
    <lineage>
        <taxon>Bacteria</taxon>
        <taxon>Bacillati</taxon>
        <taxon>Actinomycetota</taxon>
        <taxon>Actinomycetes</taxon>
        <taxon>Propionibacteriales</taxon>
        <taxon>Nocardioidaceae</taxon>
        <taxon>Nocardioides</taxon>
    </lineage>
</organism>
<reference evidence="2 3" key="1">
    <citation type="journal article" date="2014" name="Int. J. Syst. Evol. Microbiol.">
        <title>Nocardioides zeae sp. nov., isolated from the stem of Zea mays.</title>
        <authorList>
            <person name="Glaeser S.P."/>
            <person name="McInroy J.A."/>
            <person name="Busse H.J."/>
            <person name="Kampfer P."/>
        </authorList>
    </citation>
    <scope>NUCLEOTIDE SEQUENCE [LARGE SCALE GENOMIC DNA]</scope>
    <source>
        <strain evidence="2 3">JCM 30728</strain>
    </source>
</reference>
<accession>A0A6P0HGR5</accession>
<feature type="compositionally biased region" description="Basic and acidic residues" evidence="1">
    <location>
        <begin position="181"/>
        <end position="190"/>
    </location>
</feature>
<sequence length="326" mass="35104">MIRHAWRDRLAPDEQAQVAELLRSAVAYDEEAGFSTALVPDGGQGGEPTGAAGPIGAAERVEQLVVTLLPREERGSAAHDHLPEGTVVAYLRADVDAGGGALVQLVVRPELRSLGVSTLLLEQLSDPDRDDGWASRGIVALRAWSHGRHPAAERMSRRFAATRSAEVFKVLRAVGGSRPFRDDGVDRDAPGDPAIEPVDGERLHGTRMPEEHLATLAPVDRETRGRRSSLITSADVAVLAIGADADEPARRTAVLDLLGDVELDRAELRRVLVTGLLRIQEQGARLGQLYVDASDRDLVSVSRNLGFVHDQSDVLYRADATQRAVG</sequence>